<dbReference type="GO" id="GO:0016887">
    <property type="term" value="F:ATP hydrolysis activity"/>
    <property type="evidence" value="ECO:0007669"/>
    <property type="project" value="InterPro"/>
</dbReference>
<dbReference type="CDD" id="cd03257">
    <property type="entry name" value="ABC_NikE_OppD_transporters"/>
    <property type="match status" value="2"/>
</dbReference>
<organism evidence="6 7">
    <name type="scientific">Microbacterium betulae</name>
    <dbReference type="NCBI Taxonomy" id="2981139"/>
    <lineage>
        <taxon>Bacteria</taxon>
        <taxon>Bacillati</taxon>
        <taxon>Actinomycetota</taxon>
        <taxon>Actinomycetes</taxon>
        <taxon>Micrococcales</taxon>
        <taxon>Microbacteriaceae</taxon>
        <taxon>Microbacterium</taxon>
    </lineage>
</organism>
<evidence type="ECO:0000259" key="5">
    <source>
        <dbReference type="PROSITE" id="PS50893"/>
    </source>
</evidence>
<dbReference type="InterPro" id="IPR003439">
    <property type="entry name" value="ABC_transporter-like_ATP-bd"/>
</dbReference>
<accession>A0AA97FG30</accession>
<keyword evidence="2" id="KW-0813">Transport</keyword>
<evidence type="ECO:0000313" key="6">
    <source>
        <dbReference type="EMBL" id="WOF21605.1"/>
    </source>
</evidence>
<dbReference type="InterPro" id="IPR013563">
    <property type="entry name" value="Oligopep_ABC_C"/>
</dbReference>
<dbReference type="PROSITE" id="PS00211">
    <property type="entry name" value="ABC_TRANSPORTER_1"/>
    <property type="match status" value="2"/>
</dbReference>
<dbReference type="Proteomes" id="UP001305498">
    <property type="component" value="Chromosome"/>
</dbReference>
<evidence type="ECO:0000256" key="2">
    <source>
        <dbReference type="ARBA" id="ARBA00022448"/>
    </source>
</evidence>
<dbReference type="GO" id="GO:0005524">
    <property type="term" value="F:ATP binding"/>
    <property type="evidence" value="ECO:0007669"/>
    <property type="project" value="UniProtKB-KW"/>
</dbReference>
<dbReference type="SUPFAM" id="SSF52540">
    <property type="entry name" value="P-loop containing nucleoside triphosphate hydrolases"/>
    <property type="match status" value="2"/>
</dbReference>
<name>A0AA97FG30_9MICO</name>
<gene>
    <name evidence="6" type="ORF">N8K70_09370</name>
</gene>
<evidence type="ECO:0000313" key="7">
    <source>
        <dbReference type="Proteomes" id="UP001305498"/>
    </source>
</evidence>
<evidence type="ECO:0000256" key="4">
    <source>
        <dbReference type="ARBA" id="ARBA00022840"/>
    </source>
</evidence>
<keyword evidence="3" id="KW-0547">Nucleotide-binding</keyword>
<dbReference type="SMART" id="SM00382">
    <property type="entry name" value="AAA"/>
    <property type="match status" value="2"/>
</dbReference>
<dbReference type="Pfam" id="PF08352">
    <property type="entry name" value="oligo_HPY"/>
    <property type="match status" value="1"/>
</dbReference>
<keyword evidence="7" id="KW-1185">Reference proteome</keyword>
<dbReference type="InterPro" id="IPR027417">
    <property type="entry name" value="P-loop_NTPase"/>
</dbReference>
<reference evidence="6 7" key="1">
    <citation type="submission" date="2023-02" db="EMBL/GenBank/DDBJ databases">
        <title>Microbacterium betulae sp. nov., isolated from birch wood.</title>
        <authorList>
            <person name="Pasciak M."/>
            <person name="Pawlik K.J."/>
            <person name="Martynowski D."/>
            <person name="Laczmanski L."/>
            <person name="Ciekot J."/>
            <person name="Szponar B."/>
            <person name="Wojcik-Fatla A."/>
            <person name="Mackiewicz B."/>
            <person name="Farian E."/>
            <person name="Cholewa G."/>
            <person name="Cholewa A."/>
            <person name="Dutkiewicz J."/>
        </authorList>
    </citation>
    <scope>NUCLEOTIDE SEQUENCE [LARGE SCALE GENOMIC DNA]</scope>
    <source>
        <strain evidence="6 7">AB</strain>
    </source>
</reference>
<dbReference type="Gene3D" id="3.40.50.300">
    <property type="entry name" value="P-loop containing nucleotide triphosphate hydrolases"/>
    <property type="match status" value="2"/>
</dbReference>
<dbReference type="GO" id="GO:0015833">
    <property type="term" value="P:peptide transport"/>
    <property type="evidence" value="ECO:0007669"/>
    <property type="project" value="InterPro"/>
</dbReference>
<feature type="domain" description="ABC transporter" evidence="5">
    <location>
        <begin position="4"/>
        <end position="251"/>
    </location>
</feature>
<dbReference type="AlphaFoldDB" id="A0AA97FG30"/>
<dbReference type="GO" id="GO:0055085">
    <property type="term" value="P:transmembrane transport"/>
    <property type="evidence" value="ECO:0007669"/>
    <property type="project" value="UniProtKB-ARBA"/>
</dbReference>
<dbReference type="PANTHER" id="PTHR43776:SF7">
    <property type="entry name" value="D,D-DIPEPTIDE TRANSPORT ATP-BINDING PROTEIN DDPF-RELATED"/>
    <property type="match status" value="1"/>
</dbReference>
<comment type="similarity">
    <text evidence="1">Belongs to the ABC transporter superfamily.</text>
</comment>
<proteinExistence type="inferred from homology"/>
<dbReference type="RefSeq" id="WP_317138084.1">
    <property type="nucleotide sequence ID" value="NZ_CP118157.1"/>
</dbReference>
<dbReference type="InterPro" id="IPR003593">
    <property type="entry name" value="AAA+_ATPase"/>
</dbReference>
<dbReference type="KEGG" id="mbet:N8K70_09370"/>
<feature type="domain" description="ABC transporter" evidence="5">
    <location>
        <begin position="271"/>
        <end position="494"/>
    </location>
</feature>
<dbReference type="InterPro" id="IPR017871">
    <property type="entry name" value="ABC_transporter-like_CS"/>
</dbReference>
<protein>
    <submittedName>
        <fullName evidence="6">ABC transporter ATP-binding protein</fullName>
    </submittedName>
</protein>
<sequence length="506" mass="52852">MTLLEVTGLRVSLAGTGDVLRGVDLRVGARECLAIVGESGAGKSVLARTLLGLTQGEPGARVHADVFSLGERDVRGVGRRGWRRLRGREVSLVLQDALQSLDPLRTVEAEVGETLAVRRVGPAERRRRVVSALEAAGLPDASRRLRQRPGELSGGMRQRVLIASAVVGGARLIVADEPTTALDATTAVHVLDLLARLRDEGAGLILISHDLSAVARVADRIAVIDAGGIVETGVASTMLGAPAHPVTRALIAAAPRGPKPAPVVDAGRVLLRGRALVRRYRSPGGGTTAAVDGVDVTVRAGETLGVVGESGSGKSTLARLLVGAERPDSGALEPGSPPPRLRLVPQDPLASFDPRLTVERILRHALRDGAPSPAELLARVGLAPAILDRRPATLSGGQRQRVAIARALAGRPDVLVCDEPVSALDVTTQAEVLRLLAGLQREDGLGVVFISHDLAVVRVVSDRVAVMRHGRVVEEGPTEAVYAAPEHPFTRELIAAGGGRTATPRS</sequence>
<evidence type="ECO:0000256" key="1">
    <source>
        <dbReference type="ARBA" id="ARBA00005417"/>
    </source>
</evidence>
<dbReference type="InterPro" id="IPR050319">
    <property type="entry name" value="ABC_transp_ATP-bind"/>
</dbReference>
<dbReference type="EMBL" id="CP118157">
    <property type="protein sequence ID" value="WOF21605.1"/>
    <property type="molecule type" value="Genomic_DNA"/>
</dbReference>
<keyword evidence="4 6" id="KW-0067">ATP-binding</keyword>
<dbReference type="Pfam" id="PF00005">
    <property type="entry name" value="ABC_tran"/>
    <property type="match status" value="2"/>
</dbReference>
<dbReference type="PANTHER" id="PTHR43776">
    <property type="entry name" value="TRANSPORT ATP-BINDING PROTEIN"/>
    <property type="match status" value="1"/>
</dbReference>
<dbReference type="PROSITE" id="PS50893">
    <property type="entry name" value="ABC_TRANSPORTER_2"/>
    <property type="match status" value="2"/>
</dbReference>
<evidence type="ECO:0000256" key="3">
    <source>
        <dbReference type="ARBA" id="ARBA00022741"/>
    </source>
</evidence>